<dbReference type="RefSeq" id="WP_013590243.1">
    <property type="nucleotide sequence ID" value="NZ_CADFGL010000007.1"/>
</dbReference>
<feature type="domain" description="N-acetyltransferase" evidence="1">
    <location>
        <begin position="7"/>
        <end position="139"/>
    </location>
</feature>
<evidence type="ECO:0000313" key="3">
    <source>
        <dbReference type="EMBL" id="CAB4046662.1"/>
    </source>
</evidence>
<dbReference type="InterPro" id="IPR053144">
    <property type="entry name" value="Acetyltransferase_Butenolide"/>
</dbReference>
<accession>A0A6J5K0S4</accession>
<evidence type="ECO:0000259" key="1">
    <source>
        <dbReference type="PROSITE" id="PS51186"/>
    </source>
</evidence>
<protein>
    <recommendedName>
        <fullName evidence="1">N-acetyltransferase domain-containing protein</fullName>
    </recommendedName>
</protein>
<gene>
    <name evidence="2" type="ORF">LMG22037_01818</name>
    <name evidence="3" type="ORF">LMG9964_00293</name>
</gene>
<dbReference type="Proteomes" id="UP000494102">
    <property type="component" value="Unassembled WGS sequence"/>
</dbReference>
<dbReference type="SUPFAM" id="SSF55729">
    <property type="entry name" value="Acyl-CoA N-acyltransferases (Nat)"/>
    <property type="match status" value="1"/>
</dbReference>
<dbReference type="EMBL" id="CADILN010000001">
    <property type="protein sequence ID" value="CAB4046662.1"/>
    <property type="molecule type" value="Genomic_DNA"/>
</dbReference>
<dbReference type="PANTHER" id="PTHR43233:SF1">
    <property type="entry name" value="FAMILY N-ACETYLTRANSFERASE, PUTATIVE (AFU_ORTHOLOGUE AFUA_6G03350)-RELATED"/>
    <property type="match status" value="1"/>
</dbReference>
<name>A0A6J5K0S4_9BURK</name>
<evidence type="ECO:0000313" key="5">
    <source>
        <dbReference type="Proteomes" id="UP000494249"/>
    </source>
</evidence>
<dbReference type="GO" id="GO:0016747">
    <property type="term" value="F:acyltransferase activity, transferring groups other than amino-acyl groups"/>
    <property type="evidence" value="ECO:0007669"/>
    <property type="project" value="InterPro"/>
</dbReference>
<dbReference type="InterPro" id="IPR000182">
    <property type="entry name" value="GNAT_dom"/>
</dbReference>
<dbReference type="PANTHER" id="PTHR43233">
    <property type="entry name" value="FAMILY N-ACETYLTRANSFERASE, PUTATIVE (AFU_ORTHOLOGUE AFUA_6G03350)-RELATED"/>
    <property type="match status" value="1"/>
</dbReference>
<dbReference type="Pfam" id="PF00583">
    <property type="entry name" value="Acetyltransf_1"/>
    <property type="match status" value="1"/>
</dbReference>
<dbReference type="EMBL" id="CADIKB010000006">
    <property type="protein sequence ID" value="CAB3668293.1"/>
    <property type="molecule type" value="Genomic_DNA"/>
</dbReference>
<sequence>MTTLNELRISSNKDELDIDMVHAFLSQETPWAKGMPRETLERAIAGSLCVGGYVGGRQVAFARVVTDHATFAYLCDVFVLPSYRGKGYAHALLAQLFASESLQGLRRIMLATTDAHHVYRPHGFKALSNPGLFMEVHNPDVYRSA</sequence>
<reference evidence="4 5" key="1">
    <citation type="submission" date="2020-04" db="EMBL/GenBank/DDBJ databases">
        <authorList>
            <person name="De Canck E."/>
        </authorList>
    </citation>
    <scope>NUCLEOTIDE SEQUENCE [LARGE SCALE GENOMIC DNA]</scope>
    <source>
        <strain evidence="2 5">LMG 22037</strain>
        <strain evidence="3 4">LMG 9964</strain>
    </source>
</reference>
<dbReference type="Proteomes" id="UP000494249">
    <property type="component" value="Unassembled WGS sequence"/>
</dbReference>
<proteinExistence type="predicted"/>
<dbReference type="PROSITE" id="PS51186">
    <property type="entry name" value="GNAT"/>
    <property type="match status" value="1"/>
</dbReference>
<dbReference type="AlphaFoldDB" id="A0A6J5K0S4"/>
<evidence type="ECO:0000313" key="2">
    <source>
        <dbReference type="EMBL" id="CAB3668293.1"/>
    </source>
</evidence>
<dbReference type="Gene3D" id="3.40.630.30">
    <property type="match status" value="1"/>
</dbReference>
<dbReference type="InterPro" id="IPR016181">
    <property type="entry name" value="Acyl_CoA_acyltransferase"/>
</dbReference>
<dbReference type="GeneID" id="27799019"/>
<evidence type="ECO:0000313" key="4">
    <source>
        <dbReference type="Proteomes" id="UP000494102"/>
    </source>
</evidence>
<organism evidence="3 4">
    <name type="scientific">Paraburkholderia phenoliruptrix</name>
    <dbReference type="NCBI Taxonomy" id="252970"/>
    <lineage>
        <taxon>Bacteria</taxon>
        <taxon>Pseudomonadati</taxon>
        <taxon>Pseudomonadota</taxon>
        <taxon>Betaproteobacteria</taxon>
        <taxon>Burkholderiales</taxon>
        <taxon>Burkholderiaceae</taxon>
        <taxon>Paraburkholderia</taxon>
    </lineage>
</organism>
<dbReference type="CDD" id="cd04301">
    <property type="entry name" value="NAT_SF"/>
    <property type="match status" value="1"/>
</dbReference>